<dbReference type="Proteomes" id="UP000032726">
    <property type="component" value="Chromosome"/>
</dbReference>
<dbReference type="SUPFAM" id="SSF51126">
    <property type="entry name" value="Pectin lyase-like"/>
    <property type="match status" value="1"/>
</dbReference>
<dbReference type="InterPro" id="IPR012334">
    <property type="entry name" value="Pectin_lyas_fold"/>
</dbReference>
<dbReference type="OrthoDB" id="1111178at2"/>
<protein>
    <submittedName>
        <fullName evidence="1">Conserved beta helix fold protein</fullName>
    </submittedName>
</protein>
<gene>
    <name evidence="1" type="ORF">VC82_2998</name>
</gene>
<dbReference type="EMBL" id="CP011071">
    <property type="protein sequence ID" value="AKA36542.1"/>
    <property type="molecule type" value="Genomic_DNA"/>
</dbReference>
<keyword evidence="2" id="KW-1185">Reference proteome</keyword>
<sequence length="513" mass="56819">MRRLLLLIIPLLLLIVSVSCRKDFDYALGRGNLRFSKDTVFLDTVFTNIGSATYTLKVYNTSNKDIAIPFVGLAKGEQSAYRLNVDGRAGKTFANIPLLAKDSLYVFIETTFDISNLSQNEFLYTDSLIFGADGKEQTVQLVTLVKDAVFLYPSRLTDGTKETIPLGFDEEGNEIRVEGFYLKDEQLRFKQEKPYVIYGYATVAEGKTLTIDAGARIHFHKDSGILVQEGGSMQVNGLPSENEEIKENEVIFEGDRLEPVYADIAGLWGAIWLAEGSIDNRIEHTTIKNGTVGILVEGNTNDPEPKLRLRNVQVLNSSSVNLWAVNTAVQAENLVLGNAGFSSLYCQLGGTYDFKHATIANYWDDGFRGGPAVLIDNFIETPSNATGTDLVAATFTNCIIDGNKNIELLLKKNDLYEFRYAFTNCLITFNDVNGQYLANSLFDFQDIEHYQNILLNANAEFMAPAQNNFLIGEGSEAIDAGDVDTALSVPFDIRGVDRTQSPDVGAYEYVLEN</sequence>
<dbReference type="NCBIfam" id="NF041518">
    <property type="entry name" value="choice_anch_Q"/>
    <property type="match status" value="1"/>
</dbReference>
<name>A0A0D5YW80_9FLAO</name>
<dbReference type="RefSeq" id="WP_045803060.1">
    <property type="nucleotide sequence ID" value="NZ_CP011071.1"/>
</dbReference>
<dbReference type="PATRIC" id="fig|516051.4.peg.3075"/>
<organism evidence="1 2">
    <name type="scientific">Flagellimonas lutaonensis</name>
    <dbReference type="NCBI Taxonomy" id="516051"/>
    <lineage>
        <taxon>Bacteria</taxon>
        <taxon>Pseudomonadati</taxon>
        <taxon>Bacteroidota</taxon>
        <taxon>Flavobacteriia</taxon>
        <taxon>Flavobacteriales</taxon>
        <taxon>Flavobacteriaceae</taxon>
        <taxon>Flagellimonas</taxon>
    </lineage>
</organism>
<dbReference type="STRING" id="516051.VC82_2998"/>
<dbReference type="InterPro" id="IPR011050">
    <property type="entry name" value="Pectin_lyase_fold/virulence"/>
</dbReference>
<proteinExistence type="predicted"/>
<reference evidence="1 2" key="1">
    <citation type="submission" date="2015-03" db="EMBL/GenBank/DDBJ databases">
        <title>Complete genome sequence of Muricauda lutaonensis CC-HSB-11T, isolated from a coastal hot spring.</title>
        <authorList>
            <person name="Kim K.M."/>
        </authorList>
    </citation>
    <scope>NUCLEOTIDE SEQUENCE [LARGE SCALE GENOMIC DNA]</scope>
    <source>
        <strain evidence="1 2">CC-HSB-11</strain>
    </source>
</reference>
<accession>A0A0D5YW80</accession>
<dbReference type="AlphaFoldDB" id="A0A0D5YW80"/>
<dbReference type="Gene3D" id="2.160.20.10">
    <property type="entry name" value="Single-stranded right-handed beta-helix, Pectin lyase-like"/>
    <property type="match status" value="1"/>
</dbReference>
<dbReference type="HOGENOM" id="CLU_040643_0_0_10"/>
<dbReference type="KEGG" id="mlt:VC82_2998"/>
<evidence type="ECO:0000313" key="1">
    <source>
        <dbReference type="EMBL" id="AKA36542.1"/>
    </source>
</evidence>
<dbReference type="InterPro" id="IPR059226">
    <property type="entry name" value="Choice_anch_Q_dom"/>
</dbReference>
<evidence type="ECO:0000313" key="2">
    <source>
        <dbReference type="Proteomes" id="UP000032726"/>
    </source>
</evidence>
<dbReference type="PROSITE" id="PS51257">
    <property type="entry name" value="PROKAR_LIPOPROTEIN"/>
    <property type="match status" value="1"/>
</dbReference>